<evidence type="ECO:0000313" key="1">
    <source>
        <dbReference type="EMBL" id="KYN16911.1"/>
    </source>
</evidence>
<dbReference type="EMBL" id="KQ980290">
    <property type="protein sequence ID" value="KYN16911.1"/>
    <property type="molecule type" value="Genomic_DNA"/>
</dbReference>
<gene>
    <name evidence="1" type="ORF">ALC57_10821</name>
</gene>
<dbReference type="STRING" id="471704.A0A151J3A6"/>
<sequence>MMFKYLIQSVMDYGVEIWSFNMHQCALVLPIEVNAKELKEGGNEGRFEKEIIRIRERDGQRQWEECRLRSARYNKRYKEFDTGSRGPNYLRKENLGRLGIGEGVRGLVRLRCGNMEEGNKYWIEKEMKGCVFCGREADRMEHYVEECQRTSSWFKELGENKEKIWKQLWSEDLDAEKCKVLSKLDRERKKEIEKKKEEERIYSKTKDKE</sequence>
<dbReference type="Proteomes" id="UP000078492">
    <property type="component" value="Unassembled WGS sequence"/>
</dbReference>
<reference evidence="1 2" key="1">
    <citation type="submission" date="2015-09" db="EMBL/GenBank/DDBJ databases">
        <title>Trachymyrmex cornetzi WGS genome.</title>
        <authorList>
            <person name="Nygaard S."/>
            <person name="Hu H."/>
            <person name="Boomsma J."/>
            <person name="Zhang G."/>
        </authorList>
    </citation>
    <scope>NUCLEOTIDE SEQUENCE [LARGE SCALE GENOMIC DNA]</scope>
    <source>
        <strain evidence="1">Tcor2-1</strain>
        <tissue evidence="1">Whole body</tissue>
    </source>
</reference>
<proteinExistence type="predicted"/>
<name>A0A151J3A6_9HYME</name>
<organism evidence="1 2">
    <name type="scientific">Trachymyrmex cornetzi</name>
    <dbReference type="NCBI Taxonomy" id="471704"/>
    <lineage>
        <taxon>Eukaryota</taxon>
        <taxon>Metazoa</taxon>
        <taxon>Ecdysozoa</taxon>
        <taxon>Arthropoda</taxon>
        <taxon>Hexapoda</taxon>
        <taxon>Insecta</taxon>
        <taxon>Pterygota</taxon>
        <taxon>Neoptera</taxon>
        <taxon>Endopterygota</taxon>
        <taxon>Hymenoptera</taxon>
        <taxon>Apocrita</taxon>
        <taxon>Aculeata</taxon>
        <taxon>Formicoidea</taxon>
        <taxon>Formicidae</taxon>
        <taxon>Myrmicinae</taxon>
        <taxon>Trachymyrmex</taxon>
    </lineage>
</organism>
<accession>A0A151J3A6</accession>
<evidence type="ECO:0000313" key="2">
    <source>
        <dbReference type="Proteomes" id="UP000078492"/>
    </source>
</evidence>
<dbReference type="AlphaFoldDB" id="A0A151J3A6"/>
<keyword evidence="2" id="KW-1185">Reference proteome</keyword>
<protein>
    <submittedName>
        <fullName evidence="1">Uncharacterized protein</fullName>
    </submittedName>
</protein>